<dbReference type="EMBL" id="MLAK01000921">
    <property type="protein sequence ID" value="OHT01251.1"/>
    <property type="molecule type" value="Genomic_DNA"/>
</dbReference>
<protein>
    <recommendedName>
        <fullName evidence="10">Leucine Rich Repeat family protein</fullName>
    </recommendedName>
</protein>
<dbReference type="AlphaFoldDB" id="A0A1J4JQC5"/>
<evidence type="ECO:0000256" key="2">
    <source>
        <dbReference type="ARBA" id="ARBA00022614"/>
    </source>
</evidence>
<evidence type="ECO:0000313" key="8">
    <source>
        <dbReference type="EMBL" id="OHT01251.1"/>
    </source>
</evidence>
<dbReference type="InterPro" id="IPR044640">
    <property type="entry name" value="RU2A"/>
</dbReference>
<comment type="similarity">
    <text evidence="5">Belongs to the U2 small nuclear ribonucleoprotein A family.</text>
</comment>
<comment type="caution">
    <text evidence="8">The sequence shown here is derived from an EMBL/GenBank/DDBJ whole genome shotgun (WGS) entry which is preliminary data.</text>
</comment>
<evidence type="ECO:0000256" key="1">
    <source>
        <dbReference type="ARBA" id="ARBA00004123"/>
    </source>
</evidence>
<dbReference type="GeneID" id="94842960"/>
<dbReference type="GO" id="GO:0005634">
    <property type="term" value="C:nucleus"/>
    <property type="evidence" value="ECO:0007669"/>
    <property type="project" value="UniProtKB-SubCell"/>
</dbReference>
<dbReference type="InterPro" id="IPR025875">
    <property type="entry name" value="Leu-rich_rpt_4"/>
</dbReference>
<gene>
    <name evidence="8" type="ORF">TRFO_32001</name>
</gene>
<keyword evidence="2" id="KW-0433">Leucine-rich repeat</keyword>
<keyword evidence="4" id="KW-0539">Nucleus</keyword>
<keyword evidence="9" id="KW-1185">Reference proteome</keyword>
<dbReference type="GO" id="GO:0030620">
    <property type="term" value="F:U2 snRNA binding"/>
    <property type="evidence" value="ECO:0007669"/>
    <property type="project" value="InterPro"/>
</dbReference>
<keyword evidence="3" id="KW-0677">Repeat</keyword>
<evidence type="ECO:0000256" key="6">
    <source>
        <dbReference type="SAM" id="Coils"/>
    </source>
</evidence>
<reference evidence="8" key="1">
    <citation type="submission" date="2016-10" db="EMBL/GenBank/DDBJ databases">
        <authorList>
            <person name="Benchimol M."/>
            <person name="Almeida L.G."/>
            <person name="Vasconcelos A.T."/>
            <person name="Perreira-Neves A."/>
            <person name="Rosa I.A."/>
            <person name="Tasca T."/>
            <person name="Bogo M.R."/>
            <person name="de Souza W."/>
        </authorList>
    </citation>
    <scope>NUCLEOTIDE SEQUENCE [LARGE SCALE GENOMIC DNA]</scope>
    <source>
        <strain evidence="8">K</strain>
    </source>
</reference>
<evidence type="ECO:0000313" key="9">
    <source>
        <dbReference type="Proteomes" id="UP000179807"/>
    </source>
</evidence>
<evidence type="ECO:0000256" key="4">
    <source>
        <dbReference type="ARBA" id="ARBA00023242"/>
    </source>
</evidence>
<dbReference type="InterPro" id="IPR001611">
    <property type="entry name" value="Leu-rich_rpt"/>
</dbReference>
<sequence length="277" mass="30506">MPPKRSASVGRLSRLPPNSIRAIPITKRQPSPATRSSRAQPPTIVETVCPDFGDSIVLSKRQFKSFSRIVIPANLKTLIITNNQISDFVGFNPSDNLETLDISHNPISSLRGFPTHCGIKSILLNGCPLAKNQFYRIALILVIGKSLRTIDGDRVTAAERRVANSYLPDCAQLLRSGWQITYPGPTKTEIPKIKASMAETLRSEAASAPFGAALTFSSAASVAGGYHGCPKTSPMIMKRRVKPQSQIYEESLKIQEKEIDELTKEIKKLEETTQKYQ</sequence>
<dbReference type="PROSITE" id="PS51450">
    <property type="entry name" value="LRR"/>
    <property type="match status" value="1"/>
</dbReference>
<dbReference type="RefSeq" id="XP_068354387.1">
    <property type="nucleotide sequence ID" value="XM_068508256.1"/>
</dbReference>
<comment type="subcellular location">
    <subcellularLocation>
        <location evidence="1">Nucleus</location>
    </subcellularLocation>
</comment>
<dbReference type="Gene3D" id="3.80.10.10">
    <property type="entry name" value="Ribonuclease Inhibitor"/>
    <property type="match status" value="1"/>
</dbReference>
<dbReference type="VEuPathDB" id="TrichDB:TRFO_32001"/>
<organism evidence="8 9">
    <name type="scientific">Tritrichomonas foetus</name>
    <dbReference type="NCBI Taxonomy" id="1144522"/>
    <lineage>
        <taxon>Eukaryota</taxon>
        <taxon>Metamonada</taxon>
        <taxon>Parabasalia</taxon>
        <taxon>Tritrichomonadida</taxon>
        <taxon>Tritrichomonadidae</taxon>
        <taxon>Tritrichomonas</taxon>
    </lineage>
</organism>
<evidence type="ECO:0000256" key="3">
    <source>
        <dbReference type="ARBA" id="ARBA00022737"/>
    </source>
</evidence>
<dbReference type="SUPFAM" id="SSF52058">
    <property type="entry name" value="L domain-like"/>
    <property type="match status" value="1"/>
</dbReference>
<dbReference type="Proteomes" id="UP000179807">
    <property type="component" value="Unassembled WGS sequence"/>
</dbReference>
<feature type="compositionally biased region" description="Polar residues" evidence="7">
    <location>
        <begin position="28"/>
        <end position="40"/>
    </location>
</feature>
<dbReference type="InterPro" id="IPR032675">
    <property type="entry name" value="LRR_dom_sf"/>
</dbReference>
<dbReference type="GO" id="GO:0000398">
    <property type="term" value="P:mRNA splicing, via spliceosome"/>
    <property type="evidence" value="ECO:0007669"/>
    <property type="project" value="InterPro"/>
</dbReference>
<feature type="coiled-coil region" evidence="6">
    <location>
        <begin position="245"/>
        <end position="272"/>
    </location>
</feature>
<feature type="region of interest" description="Disordered" evidence="7">
    <location>
        <begin position="1"/>
        <end position="40"/>
    </location>
</feature>
<proteinExistence type="inferred from homology"/>
<dbReference type="PANTHER" id="PTHR10552:SF6">
    <property type="entry name" value="U2 SMALL NUCLEAR RIBONUCLEOPROTEIN A"/>
    <property type="match status" value="1"/>
</dbReference>
<accession>A0A1J4JQC5</accession>
<name>A0A1J4JQC5_9EUKA</name>
<dbReference type="OrthoDB" id="265458at2759"/>
<keyword evidence="6" id="KW-0175">Coiled coil</keyword>
<dbReference type="Pfam" id="PF12799">
    <property type="entry name" value="LRR_4"/>
    <property type="match status" value="1"/>
</dbReference>
<evidence type="ECO:0000256" key="7">
    <source>
        <dbReference type="SAM" id="MobiDB-lite"/>
    </source>
</evidence>
<evidence type="ECO:0008006" key="10">
    <source>
        <dbReference type="Google" id="ProtNLM"/>
    </source>
</evidence>
<dbReference type="PANTHER" id="PTHR10552">
    <property type="entry name" value="U2 SMALL NUCLEAR RIBONUCLEOPROTEIN A"/>
    <property type="match status" value="1"/>
</dbReference>
<evidence type="ECO:0000256" key="5">
    <source>
        <dbReference type="ARBA" id="ARBA00024196"/>
    </source>
</evidence>